<dbReference type="AlphaFoldDB" id="A0A1H5HU57"/>
<dbReference type="InterPro" id="IPR052943">
    <property type="entry name" value="TMTC_O-mannosyl-trnsfr"/>
</dbReference>
<sequence length="819" mass="89109">MSKAGFSEAQTMRAGLAMLNQASSERRAEFIQTVMDRAIALFRDGQLDSADLLLETMEQEPEVRSHVLHIRGVIALQRDEDERALELIEEAVTLNPADGEAHGNLGVLLLNSRQYPQALAAYTAALTLRPDNAAAQLGLARALAMLELSDFADDVFRDLIASTPDYIDAIVDFGWLLSDTNRHDAGIALLHDALERYPTRTELRTVLAVCLFGVGNWSAAWAEYEGRLSDPRVNRHLISTDRPRWQGEDLAGRTILLQSEQGFGDTLQFVRYAPMVKARGGRVILRTPPVLLSLMQTVAGVDAVVSDATAAPAFDVHLPLLSLPLIFDTQVDTIPAATPYVTPDPDLVTRWRERLGGKSGPGMSVGLVWQGNPGHLNDQRRSIRLDLLRPLLDCPGVRFVSLQIGRGREQLADFDDRILDTGAQIDAASFADAAAIIGNLDLVISIDSAIAHLAGAMGKPVWILLANGSDWRWLRDRNDTPWYPQARLFRQTTPGDWAEVIGRLNCELRSLAGAGSELPAEPIADPITSSALKMTVPHDVGDALVCDALFVEACRQHRAGKLDRAAKLFEHVLSLDHGHVNTLCNLGAIELGFGHHERAYTLLQTAVTAAPNLAPARVALADVLIATHRTEQAVAQYRKAVELAPTSVDAHAAYANALRKLGRDEQASGMHADMVKRQLHQHYRKALELAPASDALHAQYALALCELGDLDNAMLHFLAATKINQQQSSEFYEALGRACAARGNSQGAEISLKHAVALDPRRVTAHCALADVYLMLERPDEASASFHEALAIDAASATALHGIERTLTAQRNTVINGLS</sequence>
<dbReference type="PROSITE" id="PS50005">
    <property type="entry name" value="TPR"/>
    <property type="match status" value="3"/>
</dbReference>
<reference evidence="2 3" key="1">
    <citation type="submission" date="2016-10" db="EMBL/GenBank/DDBJ databases">
        <authorList>
            <person name="de Groot N.N."/>
        </authorList>
    </citation>
    <scope>NUCLEOTIDE SEQUENCE [LARGE SCALE GENOMIC DNA]</scope>
    <source>
        <strain evidence="2 3">MT12</strain>
    </source>
</reference>
<dbReference type="EMBL" id="FNTH01000001">
    <property type="protein sequence ID" value="SEE31507.1"/>
    <property type="molecule type" value="Genomic_DNA"/>
</dbReference>
<evidence type="ECO:0000313" key="3">
    <source>
        <dbReference type="Proteomes" id="UP000198992"/>
    </source>
</evidence>
<dbReference type="GO" id="GO:0016757">
    <property type="term" value="F:glycosyltransferase activity"/>
    <property type="evidence" value="ECO:0007669"/>
    <property type="project" value="InterPro"/>
</dbReference>
<dbReference type="PANTHER" id="PTHR44809">
    <property type="match status" value="1"/>
</dbReference>
<evidence type="ECO:0000313" key="2">
    <source>
        <dbReference type="EMBL" id="SEE31507.1"/>
    </source>
</evidence>
<gene>
    <name evidence="2" type="ORF">SAMN05444164_7641</name>
</gene>
<feature type="repeat" description="TPR" evidence="1">
    <location>
        <begin position="614"/>
        <end position="647"/>
    </location>
</feature>
<name>A0A1H5HU57_9BRAD</name>
<feature type="repeat" description="TPR" evidence="1">
    <location>
        <begin position="99"/>
        <end position="132"/>
    </location>
</feature>
<accession>A0A1H5HU57</accession>
<dbReference type="SUPFAM" id="SSF48452">
    <property type="entry name" value="TPR-like"/>
    <property type="match status" value="2"/>
</dbReference>
<dbReference type="Proteomes" id="UP000198992">
    <property type="component" value="Unassembled WGS sequence"/>
</dbReference>
<dbReference type="SMART" id="SM00028">
    <property type="entry name" value="TPR"/>
    <property type="match status" value="9"/>
</dbReference>
<dbReference type="SUPFAM" id="SSF53756">
    <property type="entry name" value="UDP-Glycosyltransferase/glycogen phosphorylase"/>
    <property type="match status" value="1"/>
</dbReference>
<dbReference type="OrthoDB" id="6193797at2"/>
<dbReference type="Gene3D" id="3.40.50.2000">
    <property type="entry name" value="Glycogen Phosphorylase B"/>
    <property type="match status" value="1"/>
</dbReference>
<organism evidence="2 3">
    <name type="scientific">Bradyrhizobium erythrophlei</name>
    <dbReference type="NCBI Taxonomy" id="1437360"/>
    <lineage>
        <taxon>Bacteria</taxon>
        <taxon>Pseudomonadati</taxon>
        <taxon>Pseudomonadota</taxon>
        <taxon>Alphaproteobacteria</taxon>
        <taxon>Hyphomicrobiales</taxon>
        <taxon>Nitrobacteraceae</taxon>
        <taxon>Bradyrhizobium</taxon>
    </lineage>
</organism>
<dbReference type="Pfam" id="PF13432">
    <property type="entry name" value="TPR_16"/>
    <property type="match status" value="2"/>
</dbReference>
<dbReference type="PANTHER" id="PTHR44809:SF1">
    <property type="entry name" value="PROTEIN O-MANNOSYL-TRANSFERASE TMTC1"/>
    <property type="match status" value="1"/>
</dbReference>
<keyword evidence="1" id="KW-0802">TPR repeat</keyword>
<proteinExistence type="predicted"/>
<evidence type="ECO:0000256" key="1">
    <source>
        <dbReference type="PROSITE-ProRule" id="PRU00339"/>
    </source>
</evidence>
<dbReference type="InterPro" id="IPR011990">
    <property type="entry name" value="TPR-like_helical_dom_sf"/>
</dbReference>
<dbReference type="InterPro" id="IPR002201">
    <property type="entry name" value="Glyco_trans_9"/>
</dbReference>
<protein>
    <submittedName>
        <fullName evidence="2">Tetratricopeptide repeat-containing protein</fullName>
    </submittedName>
</protein>
<dbReference type="Gene3D" id="1.25.40.10">
    <property type="entry name" value="Tetratricopeptide repeat domain"/>
    <property type="match status" value="3"/>
</dbReference>
<dbReference type="InterPro" id="IPR019734">
    <property type="entry name" value="TPR_rpt"/>
</dbReference>
<feature type="repeat" description="TPR" evidence="1">
    <location>
        <begin position="65"/>
        <end position="98"/>
    </location>
</feature>
<dbReference type="Pfam" id="PF01075">
    <property type="entry name" value="Glyco_transf_9"/>
    <property type="match status" value="1"/>
</dbReference>